<reference evidence="2" key="1">
    <citation type="submission" date="2023-03" db="EMBL/GenBank/DDBJ databases">
        <title>Massive genome expansion in bonnet fungi (Mycena s.s.) driven by repeated elements and novel gene families across ecological guilds.</title>
        <authorList>
            <consortium name="Lawrence Berkeley National Laboratory"/>
            <person name="Harder C.B."/>
            <person name="Miyauchi S."/>
            <person name="Viragh M."/>
            <person name="Kuo A."/>
            <person name="Thoen E."/>
            <person name="Andreopoulos B."/>
            <person name="Lu D."/>
            <person name="Skrede I."/>
            <person name="Drula E."/>
            <person name="Henrissat B."/>
            <person name="Morin E."/>
            <person name="Kohler A."/>
            <person name="Barry K."/>
            <person name="LaButti K."/>
            <person name="Morin E."/>
            <person name="Salamov A."/>
            <person name="Lipzen A."/>
            <person name="Mereny Z."/>
            <person name="Hegedus B."/>
            <person name="Baldrian P."/>
            <person name="Stursova M."/>
            <person name="Weitz H."/>
            <person name="Taylor A."/>
            <person name="Grigoriev I.V."/>
            <person name="Nagy L.G."/>
            <person name="Martin F."/>
            <person name="Kauserud H."/>
        </authorList>
    </citation>
    <scope>NUCLEOTIDE SEQUENCE</scope>
    <source>
        <strain evidence="2">CBHHK067</strain>
    </source>
</reference>
<sequence>MPRIETRRRHTSTSWSVQNRNDPLSKLEIGSIHASVQSAEEDLAQLDRDLARAQKTVNTLTKSRKSLRAFIASERALLSPIRALPRELLAEIFVHHSSIFPTHRDCIAASLAASQVCALWRRVAQATSALWVRFPLYYEAGYSREIPELQMELYRGWLKRAGSLPCDVAL</sequence>
<evidence type="ECO:0000313" key="3">
    <source>
        <dbReference type="Proteomes" id="UP001221757"/>
    </source>
</evidence>
<evidence type="ECO:0000313" key="2">
    <source>
        <dbReference type="EMBL" id="KAJ7671918.1"/>
    </source>
</evidence>
<dbReference type="Gene3D" id="1.20.1280.50">
    <property type="match status" value="1"/>
</dbReference>
<dbReference type="AlphaFoldDB" id="A0AAD7CZR3"/>
<dbReference type="Proteomes" id="UP001221757">
    <property type="component" value="Unassembled WGS sequence"/>
</dbReference>
<feature type="coiled-coil region" evidence="1">
    <location>
        <begin position="36"/>
        <end position="63"/>
    </location>
</feature>
<organism evidence="2 3">
    <name type="scientific">Mycena rosella</name>
    <name type="common">Pink bonnet</name>
    <name type="synonym">Agaricus rosellus</name>
    <dbReference type="NCBI Taxonomy" id="1033263"/>
    <lineage>
        <taxon>Eukaryota</taxon>
        <taxon>Fungi</taxon>
        <taxon>Dikarya</taxon>
        <taxon>Basidiomycota</taxon>
        <taxon>Agaricomycotina</taxon>
        <taxon>Agaricomycetes</taxon>
        <taxon>Agaricomycetidae</taxon>
        <taxon>Agaricales</taxon>
        <taxon>Marasmiineae</taxon>
        <taxon>Mycenaceae</taxon>
        <taxon>Mycena</taxon>
    </lineage>
</organism>
<dbReference type="EMBL" id="JARKIE010000170">
    <property type="protein sequence ID" value="KAJ7671918.1"/>
    <property type="molecule type" value="Genomic_DNA"/>
</dbReference>
<evidence type="ECO:0008006" key="4">
    <source>
        <dbReference type="Google" id="ProtNLM"/>
    </source>
</evidence>
<protein>
    <recommendedName>
        <fullName evidence="4">F-box domain-containing protein</fullName>
    </recommendedName>
</protein>
<keyword evidence="1" id="KW-0175">Coiled coil</keyword>
<feature type="non-terminal residue" evidence="2">
    <location>
        <position position="170"/>
    </location>
</feature>
<name>A0AAD7CZR3_MYCRO</name>
<accession>A0AAD7CZR3</accession>
<evidence type="ECO:0000256" key="1">
    <source>
        <dbReference type="SAM" id="Coils"/>
    </source>
</evidence>
<keyword evidence="3" id="KW-1185">Reference proteome</keyword>
<comment type="caution">
    <text evidence="2">The sequence shown here is derived from an EMBL/GenBank/DDBJ whole genome shotgun (WGS) entry which is preliminary data.</text>
</comment>
<gene>
    <name evidence="2" type="ORF">B0H17DRAFT_947968</name>
</gene>
<proteinExistence type="predicted"/>